<organism evidence="1 2">
    <name type="scientific">Nitrincola lacisaponensis</name>
    <dbReference type="NCBI Taxonomy" id="267850"/>
    <lineage>
        <taxon>Bacteria</taxon>
        <taxon>Pseudomonadati</taxon>
        <taxon>Pseudomonadota</taxon>
        <taxon>Gammaproteobacteria</taxon>
        <taxon>Oceanospirillales</taxon>
        <taxon>Oceanospirillaceae</taxon>
        <taxon>Nitrincola</taxon>
    </lineage>
</organism>
<comment type="caution">
    <text evidence="1">The sequence shown here is derived from an EMBL/GenBank/DDBJ whole genome shotgun (WGS) entry which is preliminary data.</text>
</comment>
<protein>
    <submittedName>
        <fullName evidence="1">Uncharacterized protein</fullName>
    </submittedName>
</protein>
<proteinExistence type="predicted"/>
<sequence length="42" mass="4769">MLIWLEASFNNLKNPLSCHLADADRSKKVNFSASQVCNYLLL</sequence>
<evidence type="ECO:0000313" key="1">
    <source>
        <dbReference type="EMBL" id="KDE41005.1"/>
    </source>
</evidence>
<accession>A0A063Y7D2</accession>
<gene>
    <name evidence="1" type="ORF">ADINL_0654</name>
</gene>
<evidence type="ECO:0000313" key="2">
    <source>
        <dbReference type="Proteomes" id="UP000027318"/>
    </source>
</evidence>
<dbReference type="STRING" id="267850.ADINL_0654"/>
<dbReference type="AlphaFoldDB" id="A0A063Y7D2"/>
<reference evidence="1 2" key="1">
    <citation type="journal article" date="2005" name="Int. J. Syst. Evol. Microbiol.">
        <title>Nitrincola lacisaponensis gen. nov., sp. nov., a novel alkaliphilic bacterium isolated from an alkaline, saline lake.</title>
        <authorList>
            <person name="Dimitriu P.A."/>
            <person name="Shukla S.K."/>
            <person name="Conradt J."/>
            <person name="Marquez M.C."/>
            <person name="Ventosa A."/>
            <person name="Maglia A."/>
            <person name="Peyton B.M."/>
            <person name="Pinkart H.C."/>
            <person name="Mormile M.R."/>
        </authorList>
    </citation>
    <scope>NUCLEOTIDE SEQUENCE [LARGE SCALE GENOMIC DNA]</scope>
    <source>
        <strain evidence="1 2">4CA</strain>
    </source>
</reference>
<keyword evidence="2" id="KW-1185">Reference proteome</keyword>
<dbReference type="Proteomes" id="UP000027318">
    <property type="component" value="Unassembled WGS sequence"/>
</dbReference>
<dbReference type="EMBL" id="JMSZ01000015">
    <property type="protein sequence ID" value="KDE41005.1"/>
    <property type="molecule type" value="Genomic_DNA"/>
</dbReference>
<name>A0A063Y7D2_9GAMM</name>